<name>A0A084ZNW4_9ENTR</name>
<sequence>MATQFEKLKTELTQLDKMGHQLYYSMCKECGALDEKTINGIEKAGWEFISVAEEYQKWYTKAYRVISQIIPERLSEFENLYKGDPKRKEITYVNYSIYDYILGLQLKNGYGEIKRSRSDAIPKMETQYKIVSSAKERFKSVLFDIKDILQADIFDSELDTSKELNKKGFIRAGGAVAGVILEKHLAHVCSLHSLKSRKTHPSIAEYNQLLKDSDIIDTPSWRFIQHLTDLRNLCDHSKEREPTKDDVQELIVGVEKITKTVF</sequence>
<dbReference type="OrthoDB" id="1435962at2"/>
<dbReference type="RefSeq" id="WP_038161750.1">
    <property type="nucleotide sequence ID" value="NZ_JMTB01000117.1"/>
</dbReference>
<evidence type="ECO:0000313" key="2">
    <source>
        <dbReference type="Proteomes" id="UP000028630"/>
    </source>
</evidence>
<dbReference type="Proteomes" id="UP000028630">
    <property type="component" value="Unassembled WGS sequence"/>
</dbReference>
<dbReference type="eggNOG" id="ENOG5032EI0">
    <property type="taxonomic scope" value="Bacteria"/>
</dbReference>
<dbReference type="AlphaFoldDB" id="A0A084ZNW4"/>
<dbReference type="EMBL" id="JMTB01000117">
    <property type="protein sequence ID" value="KFB99158.1"/>
    <property type="molecule type" value="Genomic_DNA"/>
</dbReference>
<organism evidence="1 2">
    <name type="scientific">Trabulsiella guamensis ATCC 49490</name>
    <dbReference type="NCBI Taxonomy" id="1005994"/>
    <lineage>
        <taxon>Bacteria</taxon>
        <taxon>Pseudomonadati</taxon>
        <taxon>Pseudomonadota</taxon>
        <taxon>Gammaproteobacteria</taxon>
        <taxon>Enterobacterales</taxon>
        <taxon>Enterobacteriaceae</taxon>
        <taxon>Trabulsiella</taxon>
    </lineage>
</organism>
<keyword evidence="2" id="KW-1185">Reference proteome</keyword>
<comment type="caution">
    <text evidence="1">The sequence shown here is derived from an EMBL/GenBank/DDBJ whole genome shotgun (WGS) entry which is preliminary data.</text>
</comment>
<accession>A0A084ZNW4</accession>
<proteinExistence type="predicted"/>
<gene>
    <name evidence="1" type="ORF">GTGU_04159</name>
</gene>
<evidence type="ECO:0008006" key="3">
    <source>
        <dbReference type="Google" id="ProtNLM"/>
    </source>
</evidence>
<protein>
    <recommendedName>
        <fullName evidence="3">DUF4145 domain-containing protein</fullName>
    </recommendedName>
</protein>
<reference evidence="2" key="1">
    <citation type="submission" date="2014-05" db="EMBL/GenBank/DDBJ databases">
        <title>ATOL: Assembling a taxonomically balanced genome-scale reconstruction of the evolutionary history of the Enterobacteriaceae.</title>
        <authorList>
            <person name="Plunkett G. III"/>
            <person name="Neeno-Eckwall E.C."/>
            <person name="Glasner J.D."/>
            <person name="Perna N.T."/>
        </authorList>
    </citation>
    <scope>NUCLEOTIDE SEQUENCE [LARGE SCALE GENOMIC DNA]</scope>
    <source>
        <strain evidence="2">ATCC 49490</strain>
    </source>
</reference>
<evidence type="ECO:0000313" key="1">
    <source>
        <dbReference type="EMBL" id="KFB99158.1"/>
    </source>
</evidence>